<accession>A0ACC4E4G8</accession>
<protein>
    <submittedName>
        <fullName evidence="1">Uncharacterized protein</fullName>
    </submittedName>
</protein>
<gene>
    <name evidence="1" type="ORF">ACCO45_000181</name>
</gene>
<feature type="non-terminal residue" evidence="1">
    <location>
        <position position="1"/>
    </location>
</feature>
<reference evidence="1" key="1">
    <citation type="submission" date="2024-12" db="EMBL/GenBank/DDBJ databases">
        <title>Comparative genomics and development of molecular markers within Purpureocillium lilacinum and among Purpureocillium species.</title>
        <authorList>
            <person name="Yeh Z.-Y."/>
            <person name="Ni N.-T."/>
            <person name="Lo P.-H."/>
            <person name="Mushyakhwo K."/>
            <person name="Lin C.-F."/>
            <person name="Nai Y.-S."/>
        </authorList>
    </citation>
    <scope>NUCLEOTIDE SEQUENCE</scope>
    <source>
        <strain evidence="1">NCHU-NPUST-175</strain>
    </source>
</reference>
<organism evidence="1 2">
    <name type="scientific">Purpureocillium lilacinum</name>
    <name type="common">Paecilomyces lilacinus</name>
    <dbReference type="NCBI Taxonomy" id="33203"/>
    <lineage>
        <taxon>Eukaryota</taxon>
        <taxon>Fungi</taxon>
        <taxon>Dikarya</taxon>
        <taxon>Ascomycota</taxon>
        <taxon>Pezizomycotina</taxon>
        <taxon>Sordariomycetes</taxon>
        <taxon>Hypocreomycetidae</taxon>
        <taxon>Hypocreales</taxon>
        <taxon>Ophiocordycipitaceae</taxon>
        <taxon>Purpureocillium</taxon>
    </lineage>
</organism>
<comment type="caution">
    <text evidence="1">The sequence shown here is derived from an EMBL/GenBank/DDBJ whole genome shotgun (WGS) entry which is preliminary data.</text>
</comment>
<evidence type="ECO:0000313" key="1">
    <source>
        <dbReference type="EMBL" id="KAL3963177.1"/>
    </source>
</evidence>
<dbReference type="EMBL" id="JBGNUJ010000002">
    <property type="protein sequence ID" value="KAL3963177.1"/>
    <property type="molecule type" value="Genomic_DNA"/>
</dbReference>
<keyword evidence="2" id="KW-1185">Reference proteome</keyword>
<proteinExistence type="predicted"/>
<evidence type="ECO:0000313" key="2">
    <source>
        <dbReference type="Proteomes" id="UP001638806"/>
    </source>
</evidence>
<name>A0ACC4E4G8_PURLI</name>
<dbReference type="Proteomes" id="UP001638806">
    <property type="component" value="Unassembled WGS sequence"/>
</dbReference>
<sequence>SGRSQCRREISDCYQVDDDVMRLRLRRGTQPRTLEQRKQSAALQEASQEYHLYQTVSRKRSSISMFNVRLRHINDSRQHAACGENPIRGFTVDYLGEQLANNSCSHRDLGFAGSIAGQWFAVYGDTLWAAPGVRHPADDVDGFHGMVRNSVSRLGPDPLVVHDLNLNERQRQNQFAQWKEEWGETNTTGFGGTSIVETDPQAGRSCLLPRPNAQLKNNNEDYTHAGIAKVRLENGTPVAERLGKGWWDTSENAKYGDIAAYRDVNSDYIYALGHPPKQFDGKFIESQYVYQARVKANQAFDLKKYEYWWGRQQGWKRDRLTSFTPETAVMWGVGQGQIVYSNYFQDIYVCPCHWCHGGHKDSTQA</sequence>